<dbReference type="GO" id="GO:0003729">
    <property type="term" value="F:mRNA binding"/>
    <property type="evidence" value="ECO:0007669"/>
    <property type="project" value="TreeGrafter"/>
</dbReference>
<dbReference type="InterPro" id="IPR051114">
    <property type="entry name" value="Mito_RNA_Proc_CCM1"/>
</dbReference>
<keyword evidence="3" id="KW-1185">Reference proteome</keyword>
<dbReference type="PANTHER" id="PTHR47934:SF6">
    <property type="entry name" value="MITOCHONDRIAL GROUP I INTRON SPLICING FACTOR CCM1-RELATED"/>
    <property type="match status" value="1"/>
</dbReference>
<reference evidence="2" key="1">
    <citation type="submission" date="2020-05" db="EMBL/GenBank/DDBJ databases">
        <title>Phylogenomic resolution of chytrid fungi.</title>
        <authorList>
            <person name="Stajich J.E."/>
            <person name="Amses K."/>
            <person name="Simmons R."/>
            <person name="Seto K."/>
            <person name="Myers J."/>
            <person name="Bonds A."/>
            <person name="Quandt C.A."/>
            <person name="Barry K."/>
            <person name="Liu P."/>
            <person name="Grigoriev I."/>
            <person name="Longcore J.E."/>
            <person name="James T.Y."/>
        </authorList>
    </citation>
    <scope>NUCLEOTIDE SEQUENCE</scope>
    <source>
        <strain evidence="2">JEL0476</strain>
    </source>
</reference>
<dbReference type="PROSITE" id="PS51375">
    <property type="entry name" value="PPR"/>
    <property type="match status" value="1"/>
</dbReference>
<comment type="caution">
    <text evidence="2">The sequence shown here is derived from an EMBL/GenBank/DDBJ whole genome shotgun (WGS) entry which is preliminary data.</text>
</comment>
<accession>A0AAD5U9U3</accession>
<gene>
    <name evidence="2" type="ORF">HK099_006816</name>
</gene>
<dbReference type="GO" id="GO:0005739">
    <property type="term" value="C:mitochondrion"/>
    <property type="evidence" value="ECO:0007669"/>
    <property type="project" value="TreeGrafter"/>
</dbReference>
<dbReference type="InterPro" id="IPR002885">
    <property type="entry name" value="PPR_rpt"/>
</dbReference>
<dbReference type="AlphaFoldDB" id="A0AAD5U9U3"/>
<evidence type="ECO:0008006" key="4">
    <source>
        <dbReference type="Google" id="ProtNLM"/>
    </source>
</evidence>
<dbReference type="EMBL" id="JADGJW010000061">
    <property type="protein sequence ID" value="KAJ3225445.1"/>
    <property type="molecule type" value="Genomic_DNA"/>
</dbReference>
<dbReference type="Gene3D" id="1.25.40.10">
    <property type="entry name" value="Tetratricopeptide repeat domain"/>
    <property type="match status" value="3"/>
</dbReference>
<dbReference type="Proteomes" id="UP001211065">
    <property type="component" value="Unassembled WGS sequence"/>
</dbReference>
<dbReference type="NCBIfam" id="TIGR00756">
    <property type="entry name" value="PPR"/>
    <property type="match status" value="1"/>
</dbReference>
<evidence type="ECO:0000313" key="3">
    <source>
        <dbReference type="Proteomes" id="UP001211065"/>
    </source>
</evidence>
<feature type="repeat" description="PPR" evidence="1">
    <location>
        <begin position="316"/>
        <end position="350"/>
    </location>
</feature>
<organism evidence="2 3">
    <name type="scientific">Clydaea vesicula</name>
    <dbReference type="NCBI Taxonomy" id="447962"/>
    <lineage>
        <taxon>Eukaryota</taxon>
        <taxon>Fungi</taxon>
        <taxon>Fungi incertae sedis</taxon>
        <taxon>Chytridiomycota</taxon>
        <taxon>Chytridiomycota incertae sedis</taxon>
        <taxon>Chytridiomycetes</taxon>
        <taxon>Lobulomycetales</taxon>
        <taxon>Lobulomycetaceae</taxon>
        <taxon>Clydaea</taxon>
    </lineage>
</organism>
<proteinExistence type="predicted"/>
<dbReference type="InterPro" id="IPR011990">
    <property type="entry name" value="TPR-like_helical_dom_sf"/>
</dbReference>
<evidence type="ECO:0000256" key="1">
    <source>
        <dbReference type="PROSITE-ProRule" id="PRU00708"/>
    </source>
</evidence>
<protein>
    <recommendedName>
        <fullName evidence="4">Pentatricopeptide repeat-containing protein</fullName>
    </recommendedName>
</protein>
<dbReference type="PANTHER" id="PTHR47934">
    <property type="entry name" value="PENTATRICOPEPTIDE REPEAT-CONTAINING PROTEIN PET309, MITOCHONDRIAL"/>
    <property type="match status" value="1"/>
</dbReference>
<dbReference type="Pfam" id="PF01535">
    <property type="entry name" value="PPR"/>
    <property type="match status" value="1"/>
</dbReference>
<name>A0AAD5U9U3_9FUNG</name>
<dbReference type="GO" id="GO:0007005">
    <property type="term" value="P:mitochondrion organization"/>
    <property type="evidence" value="ECO:0007669"/>
    <property type="project" value="TreeGrafter"/>
</dbReference>
<dbReference type="GO" id="GO:0006396">
    <property type="term" value="P:RNA processing"/>
    <property type="evidence" value="ECO:0007669"/>
    <property type="project" value="TreeGrafter"/>
</dbReference>
<evidence type="ECO:0000313" key="2">
    <source>
        <dbReference type="EMBL" id="KAJ3225445.1"/>
    </source>
</evidence>
<dbReference type="Pfam" id="PF13041">
    <property type="entry name" value="PPR_2"/>
    <property type="match status" value="1"/>
</dbReference>
<sequence>MFQNILRHKHNRTRSQCISNLAISRCVNKQFNYPCFHLVQKCFLTSQLPSLRTHSEGPVKEKKSNYKQKSEDLKMDKTILLKHNINKFMYSINTMNLNEAISNYNDLKKNSTTASIFSCVNQTNFSKYLELLEDSYLKNKIASVNALNQFAEDFRPILQRKYLDQQTKNNIATLIRLLGTVGNVESAVQFFITFKSTSLSRRELLDLQIFQIMLIIFERHKMIRNAEIMFKEMVENANLVLDKLTFVLMIKCYASVADVNGAFKIFRYLTTQTNYGVNYGVFHSLISASKSLKNPSPSHSPQAILDIMRKYNFPPNERTYTMIMAIFVQRRQFVEAVNLFKKMKEDALTNPEATPQIATYNTVLNIYGTIGDIQHAKVIYKEICEKLKPNNVTFTILLKAFKKVNAFNAAKQLILEMIKKKIAVPSRDFNLVLSFKTNPVEYEKLYREFIQLGMIPDIYTVKILICSYVDKSDFEGVVKIYKESRQVYKITPDSAFFEEVLNRILRLTRKQYIISRVDTNTTTKNDLESVFKVLMYFEEEIMKISNFNLQLVFNLASIKNCLILTKLYLDQLNFVKKEDVLLHFLVNFKEMFLGEGIEGTDNHKVIIPNEATLKIILNELPKSEVGSKCSIIEKEILLLCYTMLGKHSVFLEPDLHTSVADRIMKLSEVKVSYCGGGA</sequence>